<proteinExistence type="predicted"/>
<gene>
    <name evidence="3" type="ORF">FMM08_18500</name>
</gene>
<keyword evidence="2" id="KW-0812">Transmembrane</keyword>
<dbReference type="AlphaFoldDB" id="A0A5C8Z6B4"/>
<organism evidence="3 4">
    <name type="scientific">Quadrisphaera setariae</name>
    <dbReference type="NCBI Taxonomy" id="2593304"/>
    <lineage>
        <taxon>Bacteria</taxon>
        <taxon>Bacillati</taxon>
        <taxon>Actinomycetota</taxon>
        <taxon>Actinomycetes</taxon>
        <taxon>Kineosporiales</taxon>
        <taxon>Kineosporiaceae</taxon>
        <taxon>Quadrisphaera</taxon>
    </lineage>
</organism>
<sequence length="161" mass="15932">MGQVLAVTAALVHGALAVAGPSAVALAMLPLALGCVLCARHLERARAWVGCAVLDAAMLALMVLDHAAAAAGPVAAAAVVGHHGEHAASLLPGAARSDGAAHGLMAVAEGLVGAQLALAVVVLVLLAVRHRGGAQWRHGPARPAARTPVDAPALERPTVVR</sequence>
<evidence type="ECO:0000313" key="3">
    <source>
        <dbReference type="EMBL" id="TXR52738.1"/>
    </source>
</evidence>
<evidence type="ECO:0000256" key="1">
    <source>
        <dbReference type="SAM" id="MobiDB-lite"/>
    </source>
</evidence>
<keyword evidence="2" id="KW-0472">Membrane</keyword>
<protein>
    <submittedName>
        <fullName evidence="3">Uncharacterized protein</fullName>
    </submittedName>
</protein>
<feature type="region of interest" description="Disordered" evidence="1">
    <location>
        <begin position="135"/>
        <end position="161"/>
    </location>
</feature>
<comment type="caution">
    <text evidence="3">The sequence shown here is derived from an EMBL/GenBank/DDBJ whole genome shotgun (WGS) entry which is preliminary data.</text>
</comment>
<feature type="transmembrane region" description="Helical" evidence="2">
    <location>
        <begin position="100"/>
        <end position="128"/>
    </location>
</feature>
<keyword evidence="2" id="KW-1133">Transmembrane helix</keyword>
<keyword evidence="4" id="KW-1185">Reference proteome</keyword>
<dbReference type="Proteomes" id="UP000321234">
    <property type="component" value="Unassembled WGS sequence"/>
</dbReference>
<name>A0A5C8Z6B4_9ACTN</name>
<feature type="transmembrane region" description="Helical" evidence="2">
    <location>
        <begin position="54"/>
        <end position="80"/>
    </location>
</feature>
<accession>A0A5C8Z6B4</accession>
<evidence type="ECO:0000256" key="2">
    <source>
        <dbReference type="SAM" id="Phobius"/>
    </source>
</evidence>
<dbReference type="EMBL" id="VKAC01000012">
    <property type="protein sequence ID" value="TXR52738.1"/>
    <property type="molecule type" value="Genomic_DNA"/>
</dbReference>
<evidence type="ECO:0000313" key="4">
    <source>
        <dbReference type="Proteomes" id="UP000321234"/>
    </source>
</evidence>
<reference evidence="3 4" key="1">
    <citation type="submission" date="2019-07" db="EMBL/GenBank/DDBJ databases">
        <title>Quadrisphaera sp. strain DD2A genome sequencing and assembly.</title>
        <authorList>
            <person name="Kim I."/>
        </authorList>
    </citation>
    <scope>NUCLEOTIDE SEQUENCE [LARGE SCALE GENOMIC DNA]</scope>
    <source>
        <strain evidence="3 4">DD2A</strain>
    </source>
</reference>